<keyword evidence="2" id="KW-1185">Reference proteome</keyword>
<reference evidence="2" key="1">
    <citation type="journal article" date="2022" name="Nat. Commun.">
        <title>Chromosome evolution and the genetic basis of agronomically important traits in greater yam.</title>
        <authorList>
            <person name="Bredeson J.V."/>
            <person name="Lyons J.B."/>
            <person name="Oniyinde I.O."/>
            <person name="Okereke N.R."/>
            <person name="Kolade O."/>
            <person name="Nnabue I."/>
            <person name="Nwadili C.O."/>
            <person name="Hribova E."/>
            <person name="Parker M."/>
            <person name="Nwogha J."/>
            <person name="Shu S."/>
            <person name="Carlson J."/>
            <person name="Kariba R."/>
            <person name="Muthemba S."/>
            <person name="Knop K."/>
            <person name="Barton G.J."/>
            <person name="Sherwood A.V."/>
            <person name="Lopez-Montes A."/>
            <person name="Asiedu R."/>
            <person name="Jamnadass R."/>
            <person name="Muchugi A."/>
            <person name="Goodstein D."/>
            <person name="Egesi C.N."/>
            <person name="Featherston J."/>
            <person name="Asfaw A."/>
            <person name="Simpson G.G."/>
            <person name="Dolezel J."/>
            <person name="Hendre P.S."/>
            <person name="Van Deynze A."/>
            <person name="Kumar P.L."/>
            <person name="Obidiegwu J.E."/>
            <person name="Bhattacharjee R."/>
            <person name="Rokhsar D.S."/>
        </authorList>
    </citation>
    <scope>NUCLEOTIDE SEQUENCE [LARGE SCALE GENOMIC DNA]</scope>
    <source>
        <strain evidence="2">cv. TDa95/00328</strain>
    </source>
</reference>
<gene>
    <name evidence="1" type="ORF">IHE45_15G097000</name>
</gene>
<evidence type="ECO:0000313" key="2">
    <source>
        <dbReference type="Proteomes" id="UP000827976"/>
    </source>
</evidence>
<accession>A0ACB7UN24</accession>
<dbReference type="Proteomes" id="UP000827976">
    <property type="component" value="Chromosome 15"/>
</dbReference>
<sequence>MFSIAAINDTDSSASWEPLAPTKEAQEFHVTQTYHEGLLKLQAKDYAKARELFETVLKDPLISSSQVYNNATDNHLLQLRFLTLKNLATVFLEQGSTHYESALRCYLQATEIDANDSVVWNQLGTLSCTMGLLSTSRWAFEQGLLCSPNNWNCMEKLLEVLIAIGDEVACLSVADLILRHWPSHSRALHVKNTIEDMEPAPFAPRGIDKLEPKHARLKFSEKRKAEDDEVDGDTMLKKHKQNIEVELAGATWTALAGAVLGIIRLINGEVSVPGFAQDSGNEMTEQAACKQADVLSGDTNTENGNLGTRIHEKCGRLTNINIELCLPASSKILGDTSDGKGHVVSPVSTSTSPNCNGFRKTGILNEKEICAEKEQHQERRSTRLERLRSRKSGKEDMEFANSKDLEKLVFQFLDPFILSRSETKNSKYTGILDNACPEMPAYSSVQEYNDVVQFISETSQNLGACHIGHLFLERVAHGNIPFQENFDKFLQLEKLTRHWGQDRTPLCSLFLAELCYDQGQSFADESKRLELYTDASYHLCKVIELVALDSSNDLFRPWSQVNNSMNNMAMGGTDQTGTLLDQQAINPNTSLSDQAQDASMLIVKDSLSQELSDQDCISINDDIFWVRFFWLSGHLSISGCVQKALSELGICLSLLRNIKKMKETSGVLLPHCRFVRILTIDRVLREINLLKLEAFARETTNKMMEKKMYKDCIELIAPLLLSTKDVYLDEMVGAPKEIERLVNAELSALDVLLLACEKVEPMDIHVYLTSFRRKLIVLCIAAGMVGPNALEKCKIFLPNVVPAFDLDHRDAISKQWIQMVAEEMKKISRGASQVKNALDQLGTYDGFKDLVCVIGEIQSLILNVMCGAVKLILSQKAPNSSASKQMDQMEIWCLIDAAIAFCKLQHLDPSVPVKTQVDLIVAVHDLLAEYGLCCAGRDSAGKEGSFLKLAIKHLLALSMKLKSLNGRLESEANQMDVSVSQPNHEKTVVTESRLSPVLEIPAKRNEEIAPLNGDASKGLSEEQILTSEEQFNLNLDSKNDKGAQSDTALKQSDVPADVEELEKVELGIDNALDQSFLCLYGLNINPDSYGEDDLAIHKNTSHGDYQTKEQCADVFQYILPYAKDLSRAGLVKLRRVLRAIRKHFPQPPDEIMAENAIEKFLDDPNLCEDTLAELPRSGASREPILNILFADGRGPESFKTSSTASTQPYNEVYGNLYYLMAQAEETSATDKYPGFVLKKEGEEFVQVNANLFKYDLLYNPLRFESWQKLANIYDEEVDLLLNDGSKHINIMDWRKNCSLTQRVECGRRRSRRCLLMSLALAKTLDQQSQIHELLALVYYDNIQNVVPLYDQRSILPTKDATWMKFCQNSMKHFERAFALKPDWIHAFYLGKLCEKKGFASERALSYYSKAASLNPSALDPAYRMHAFRLKLLYTQGKEDINIIQVVAAYAFSQSVNEAVMNMFKWSSQDPLHSASHEKDACLSDDQKNEEKKIEPHLLDEAWHMLYDDCLSALEICVEGELKHFHKARYKLAQGLYKRGEGTDLEKAKDELSFCFKSSRSAFTINMWEIDGTAKKGRRRNPGLGGNKRVLEVSLSESSRKFITCIRKYILLYLNLLEKTGELCTLERAYIYLRTDKRFSLCLGDIVPIALGKYIQLLSSIIHNAESHGSSDKIISHEQMLDRMFTTLMDHVHLWSDISNMPEVNCPDLSESNLCGYIHQYIHLLESDTRSDTLEAVHEKIRKRFKNPKLCSVNSAKICKHASLAWFRSILMKLVSITPLPDSEHVSDQVNDPENELLYVDLEPDELLSSSVEGAHSKGIDMNWYEALSKIKNIQIRQASEENIEAASALMRCSYNFYRESSCGTLPSGITLYLASSSKVPEGGIHQIRDGNLGMNVLDLSIPRKLLLWSYTLVHGRYSNISAVVKFCEENAKSRLRRGIATYSVGQPASVTTGYSHPGGGRERNDRDEYGDSEDNPSNTPPSSSHQEEPMHGSTSLVAIEPGKHFDTGPQLQKCSSSKSIENVQEECKVKPAD</sequence>
<comment type="caution">
    <text evidence="1">The sequence shown here is derived from an EMBL/GenBank/DDBJ whole genome shotgun (WGS) entry which is preliminary data.</text>
</comment>
<dbReference type="EMBL" id="CM037025">
    <property type="protein sequence ID" value="KAH7661939.1"/>
    <property type="molecule type" value="Genomic_DNA"/>
</dbReference>
<proteinExistence type="predicted"/>
<evidence type="ECO:0000313" key="1">
    <source>
        <dbReference type="EMBL" id="KAH7661939.1"/>
    </source>
</evidence>
<name>A0ACB7UN24_DIOAL</name>
<organism evidence="1 2">
    <name type="scientific">Dioscorea alata</name>
    <name type="common">Purple yam</name>
    <dbReference type="NCBI Taxonomy" id="55571"/>
    <lineage>
        <taxon>Eukaryota</taxon>
        <taxon>Viridiplantae</taxon>
        <taxon>Streptophyta</taxon>
        <taxon>Embryophyta</taxon>
        <taxon>Tracheophyta</taxon>
        <taxon>Spermatophyta</taxon>
        <taxon>Magnoliopsida</taxon>
        <taxon>Liliopsida</taxon>
        <taxon>Dioscoreales</taxon>
        <taxon>Dioscoreaceae</taxon>
        <taxon>Dioscorea</taxon>
    </lineage>
</organism>
<protein>
    <submittedName>
        <fullName evidence="1">Calcineurin-binding protein cabin-1 protein</fullName>
    </submittedName>
</protein>